<feature type="transmembrane region" description="Helical" evidence="8">
    <location>
        <begin position="73"/>
        <end position="94"/>
    </location>
</feature>
<keyword evidence="6 8" id="KW-0472">Membrane</keyword>
<feature type="transmembrane region" description="Helical" evidence="8">
    <location>
        <begin position="222"/>
        <end position="246"/>
    </location>
</feature>
<evidence type="ECO:0000313" key="10">
    <source>
        <dbReference type="EMBL" id="KAH8378185.1"/>
    </source>
</evidence>
<feature type="transmembrane region" description="Helical" evidence="8">
    <location>
        <begin position="101"/>
        <end position="123"/>
    </location>
</feature>
<dbReference type="Proteomes" id="UP001200034">
    <property type="component" value="Unassembled WGS sequence"/>
</dbReference>
<evidence type="ECO:0000256" key="8">
    <source>
        <dbReference type="RuleBase" id="RU362056"/>
    </source>
</evidence>
<dbReference type="GO" id="GO:0006811">
    <property type="term" value="P:monoatomic ion transport"/>
    <property type="evidence" value="ECO:0007669"/>
    <property type="project" value="UniProtKB-KW"/>
</dbReference>
<feature type="transmembrane region" description="Helical" evidence="8">
    <location>
        <begin position="179"/>
        <end position="202"/>
    </location>
</feature>
<feature type="domain" description="Kazal-like" evidence="9">
    <location>
        <begin position="464"/>
        <end position="518"/>
    </location>
</feature>
<sequence length="770" mass="85187">MAELRRKDVPAGHYMCGLGNWHPAWLQKYATTKTFIAVYGLLGTIQAMSYMYFMVTLTTLERRFKITSQTTGIVLSGNEISQIMLSLILSYIGGQRNRPRWIAWGIAICGLSCFILVLPHIIYGAGDDVLQLTKEYQNSLQNATSYNFTLAVTNALKSQAGQLCGMGSSQQDCDTLFNYVPLVLIFCSQFVLGIGNTMYYALGQTYLDDNTKRTNTPLMLSIAMALRMIGPAVGFLIGYVSLNTFIDPTKTPLIDDKDPRWLGAWWLGWVILGTLMCLLSGLIALFPKQLPKSSDVEKHNSHLPHVLRTEELRREEGLSLTSRSSSNAALDHVAAGANSELPKLKDFPRALMRLLRNKLLMFNIIAGVFFILSASGFMTFLSKYMEVMFHKSAQKATIIVGPASILGMVVGVITSGLVLTKKKPSVSKVLMWNIIVGMIYICGQVAYAFLYCPDSMSMAHVGKFNLTTNCNANCSCEGVTYSPVCHLDSDTTYFSACHAGCSNWDPQTKLYDNCTCLTESLTVLPKFATAERLMQGYATTNIPDEGLDLMNFGAGGTDSPLAAGVPDENLDLSGVPLLDDDYSAEFGDDLLSRSKRAVSKLVLEPGVCMKGCSTVFWTFSLTSMIINWIGCSGRIGTILVNYRAVSKEDKSFAQGLALMMVSLFALIPGPIIFGRIIDSTCLVWTQTCNGIGNCQLHDQTKFRFSVNFVSVFLTFMGVIFDWLVWYYGRDLDLYGDKETKRIEEANRRDQAITPLLARKAENADRKYSMS</sequence>
<dbReference type="Pfam" id="PF03137">
    <property type="entry name" value="OATP"/>
    <property type="match status" value="1"/>
</dbReference>
<keyword evidence="8" id="KW-0813">Transport</keyword>
<dbReference type="PROSITE" id="PS51465">
    <property type="entry name" value="KAZAL_2"/>
    <property type="match status" value="1"/>
</dbReference>
<dbReference type="InterPro" id="IPR036259">
    <property type="entry name" value="MFS_trans_sf"/>
</dbReference>
<dbReference type="GO" id="GO:0005886">
    <property type="term" value="C:plasma membrane"/>
    <property type="evidence" value="ECO:0007669"/>
    <property type="project" value="UniProtKB-SubCell"/>
</dbReference>
<accession>A0AAD4K5Z5</accession>
<evidence type="ECO:0000256" key="3">
    <source>
        <dbReference type="ARBA" id="ARBA00022475"/>
    </source>
</evidence>
<feature type="transmembrane region" description="Helical" evidence="8">
    <location>
        <begin position="430"/>
        <end position="450"/>
    </location>
</feature>
<keyword evidence="11" id="KW-1185">Reference proteome</keyword>
<keyword evidence="4 8" id="KW-0812">Transmembrane</keyword>
<comment type="caution">
    <text evidence="8">Lacks conserved residue(s) required for the propagation of feature annotation.</text>
</comment>
<feature type="transmembrane region" description="Helical" evidence="8">
    <location>
        <begin position="266"/>
        <end position="286"/>
    </location>
</feature>
<feature type="transmembrane region" description="Helical" evidence="8">
    <location>
        <begin position="652"/>
        <end position="673"/>
    </location>
</feature>
<dbReference type="GO" id="GO:0015347">
    <property type="term" value="F:sodium-independent organic anion transmembrane transporter activity"/>
    <property type="evidence" value="ECO:0007669"/>
    <property type="project" value="TreeGrafter"/>
</dbReference>
<keyword evidence="5 8" id="KW-1133">Transmembrane helix</keyword>
<feature type="transmembrane region" description="Helical" evidence="8">
    <location>
        <begin position="35"/>
        <end position="53"/>
    </location>
</feature>
<keyword evidence="7" id="KW-1015">Disulfide bond</keyword>
<name>A0AAD4K5Z5_9MUSC</name>
<feature type="transmembrane region" description="Helical" evidence="8">
    <location>
        <begin position="359"/>
        <end position="378"/>
    </location>
</feature>
<feature type="transmembrane region" description="Helical" evidence="8">
    <location>
        <begin position="398"/>
        <end position="418"/>
    </location>
</feature>
<evidence type="ECO:0000256" key="4">
    <source>
        <dbReference type="ARBA" id="ARBA00022692"/>
    </source>
</evidence>
<dbReference type="Gene3D" id="1.20.1250.20">
    <property type="entry name" value="MFS general substrate transporter like domains"/>
    <property type="match status" value="1"/>
</dbReference>
<comment type="subcellular location">
    <subcellularLocation>
        <location evidence="1 8">Cell membrane</location>
        <topology evidence="1 8">Multi-pass membrane protein</topology>
    </subcellularLocation>
</comment>
<evidence type="ECO:0000259" key="9">
    <source>
        <dbReference type="PROSITE" id="PS51465"/>
    </source>
</evidence>
<feature type="transmembrane region" description="Helical" evidence="8">
    <location>
        <begin position="706"/>
        <end position="727"/>
    </location>
</feature>
<organism evidence="10 11">
    <name type="scientific">Drosophila rubida</name>
    <dbReference type="NCBI Taxonomy" id="30044"/>
    <lineage>
        <taxon>Eukaryota</taxon>
        <taxon>Metazoa</taxon>
        <taxon>Ecdysozoa</taxon>
        <taxon>Arthropoda</taxon>
        <taxon>Hexapoda</taxon>
        <taxon>Insecta</taxon>
        <taxon>Pterygota</taxon>
        <taxon>Neoptera</taxon>
        <taxon>Endopterygota</taxon>
        <taxon>Diptera</taxon>
        <taxon>Brachycera</taxon>
        <taxon>Muscomorpha</taxon>
        <taxon>Ephydroidea</taxon>
        <taxon>Drosophilidae</taxon>
        <taxon>Drosophila</taxon>
    </lineage>
</organism>
<keyword evidence="3" id="KW-1003">Cell membrane</keyword>
<protein>
    <recommendedName>
        <fullName evidence="8">Solute carrier organic anion transporter family member</fullName>
    </recommendedName>
</protein>
<evidence type="ECO:0000256" key="7">
    <source>
        <dbReference type="ARBA" id="ARBA00023157"/>
    </source>
</evidence>
<dbReference type="CDD" id="cd17336">
    <property type="entry name" value="MFS_SLCO_OATP"/>
    <property type="match status" value="1"/>
</dbReference>
<dbReference type="NCBIfam" id="TIGR00805">
    <property type="entry name" value="oat"/>
    <property type="match status" value="1"/>
</dbReference>
<dbReference type="AlphaFoldDB" id="A0AAD4K5Z5"/>
<comment type="similarity">
    <text evidence="2 8">Belongs to the organo anion transporter (TC 2.A.60) family.</text>
</comment>
<comment type="caution">
    <text evidence="10">The sequence shown here is derived from an EMBL/GenBank/DDBJ whole genome shotgun (WGS) entry which is preliminary data.</text>
</comment>
<reference evidence="10" key="1">
    <citation type="journal article" date="2021" name="Mol. Ecol. Resour.">
        <title>Phylogenomic analyses of the genus Drosophila reveals genomic signals of climate adaptation.</title>
        <authorList>
            <person name="Li F."/>
            <person name="Rane R.V."/>
            <person name="Luria V."/>
            <person name="Xiong Z."/>
            <person name="Chen J."/>
            <person name="Li Z."/>
            <person name="Catullo R.A."/>
            <person name="Griffin P.C."/>
            <person name="Schiffer M."/>
            <person name="Pearce S."/>
            <person name="Lee S.F."/>
            <person name="McElroy K."/>
            <person name="Stocker A."/>
            <person name="Shirriffs J."/>
            <person name="Cockerell F."/>
            <person name="Coppin C."/>
            <person name="Sgro C.M."/>
            <person name="Karger A."/>
            <person name="Cain J.W."/>
            <person name="Weber J.A."/>
            <person name="Santpere G."/>
            <person name="Kirschner M.W."/>
            <person name="Hoffmann A.A."/>
            <person name="Oakeshott J.G."/>
            <person name="Zhang G."/>
        </authorList>
    </citation>
    <scope>NUCLEOTIDE SEQUENCE</scope>
    <source>
        <strain evidence="10">BGI-SZ-2011g</strain>
    </source>
</reference>
<evidence type="ECO:0000256" key="1">
    <source>
        <dbReference type="ARBA" id="ARBA00004651"/>
    </source>
</evidence>
<gene>
    <name evidence="10" type="ORF">KR093_009883</name>
</gene>
<dbReference type="PANTHER" id="PTHR11388">
    <property type="entry name" value="ORGANIC ANION TRANSPORTER"/>
    <property type="match status" value="1"/>
</dbReference>
<evidence type="ECO:0000256" key="2">
    <source>
        <dbReference type="ARBA" id="ARBA00009657"/>
    </source>
</evidence>
<dbReference type="PANTHER" id="PTHR11388:SF131">
    <property type="entry name" value="SOLUTE CARRIER ORGANIC ANION TRANSPORTER FAMILY MEMBER"/>
    <property type="match status" value="1"/>
</dbReference>
<evidence type="ECO:0000313" key="11">
    <source>
        <dbReference type="Proteomes" id="UP001200034"/>
    </source>
</evidence>
<evidence type="ECO:0000256" key="5">
    <source>
        <dbReference type="ARBA" id="ARBA00022989"/>
    </source>
</evidence>
<dbReference type="GO" id="GO:0043252">
    <property type="term" value="P:sodium-independent organic anion transport"/>
    <property type="evidence" value="ECO:0007669"/>
    <property type="project" value="TreeGrafter"/>
</dbReference>
<dbReference type="InterPro" id="IPR002350">
    <property type="entry name" value="Kazal_dom"/>
</dbReference>
<keyword evidence="8" id="KW-0406">Ion transport</keyword>
<proteinExistence type="inferred from homology"/>
<dbReference type="EMBL" id="JAJJHW010001127">
    <property type="protein sequence ID" value="KAH8378185.1"/>
    <property type="molecule type" value="Genomic_DNA"/>
</dbReference>
<evidence type="ECO:0000256" key="6">
    <source>
        <dbReference type="ARBA" id="ARBA00023136"/>
    </source>
</evidence>
<dbReference type="SUPFAM" id="SSF103473">
    <property type="entry name" value="MFS general substrate transporter"/>
    <property type="match status" value="1"/>
</dbReference>
<dbReference type="InterPro" id="IPR004156">
    <property type="entry name" value="OATP"/>
</dbReference>